<feature type="compositionally biased region" description="Basic and acidic residues" evidence="1">
    <location>
        <begin position="441"/>
        <end position="463"/>
    </location>
</feature>
<feature type="compositionally biased region" description="Polar residues" evidence="1">
    <location>
        <begin position="366"/>
        <end position="382"/>
    </location>
</feature>
<feature type="region of interest" description="Disordered" evidence="1">
    <location>
        <begin position="1216"/>
        <end position="1244"/>
    </location>
</feature>
<evidence type="ECO:0000313" key="2">
    <source>
        <dbReference type="EMBL" id="KAG0662814.1"/>
    </source>
</evidence>
<feature type="region of interest" description="Disordered" evidence="1">
    <location>
        <begin position="200"/>
        <end position="255"/>
    </location>
</feature>
<feature type="compositionally biased region" description="Acidic residues" evidence="1">
    <location>
        <begin position="406"/>
        <end position="418"/>
    </location>
</feature>
<evidence type="ECO:0000313" key="3">
    <source>
        <dbReference type="Proteomes" id="UP000777482"/>
    </source>
</evidence>
<gene>
    <name evidence="2" type="ORF">C6P46_003127</name>
</gene>
<feature type="compositionally biased region" description="Polar residues" evidence="1">
    <location>
        <begin position="71"/>
        <end position="85"/>
    </location>
</feature>
<accession>A0A9P7B6M7</accession>
<dbReference type="OrthoDB" id="2526884at2759"/>
<dbReference type="EMBL" id="PUHQ01000024">
    <property type="protein sequence ID" value="KAG0662814.1"/>
    <property type="molecule type" value="Genomic_DNA"/>
</dbReference>
<comment type="caution">
    <text evidence="2">The sequence shown here is derived from an EMBL/GenBank/DDBJ whole genome shotgun (WGS) entry which is preliminary data.</text>
</comment>
<feature type="compositionally biased region" description="Low complexity" evidence="1">
    <location>
        <begin position="232"/>
        <end position="246"/>
    </location>
</feature>
<protein>
    <submittedName>
        <fullName evidence="2">Uncharacterized protein</fullName>
    </submittedName>
</protein>
<feature type="compositionally biased region" description="Polar residues" evidence="1">
    <location>
        <begin position="135"/>
        <end position="153"/>
    </location>
</feature>
<evidence type="ECO:0000256" key="1">
    <source>
        <dbReference type="SAM" id="MobiDB-lite"/>
    </source>
</evidence>
<feature type="compositionally biased region" description="Low complexity" evidence="1">
    <location>
        <begin position="1218"/>
        <end position="1231"/>
    </location>
</feature>
<keyword evidence="3" id="KW-1185">Reference proteome</keyword>
<organism evidence="2 3">
    <name type="scientific">Rhodotorula mucilaginosa</name>
    <name type="common">Yeast</name>
    <name type="synonym">Rhodotorula rubra</name>
    <dbReference type="NCBI Taxonomy" id="5537"/>
    <lineage>
        <taxon>Eukaryota</taxon>
        <taxon>Fungi</taxon>
        <taxon>Dikarya</taxon>
        <taxon>Basidiomycota</taxon>
        <taxon>Pucciniomycotina</taxon>
        <taxon>Microbotryomycetes</taxon>
        <taxon>Sporidiobolales</taxon>
        <taxon>Sporidiobolaceae</taxon>
        <taxon>Rhodotorula</taxon>
    </lineage>
</organism>
<reference evidence="2 3" key="1">
    <citation type="submission" date="2020-11" db="EMBL/GenBank/DDBJ databases">
        <title>Kefir isolates.</title>
        <authorList>
            <person name="Marcisauskas S."/>
            <person name="Kim Y."/>
            <person name="Blasche S."/>
        </authorList>
    </citation>
    <scope>NUCLEOTIDE SEQUENCE [LARGE SCALE GENOMIC DNA]</scope>
    <source>
        <strain evidence="2 3">KR</strain>
    </source>
</reference>
<dbReference type="Proteomes" id="UP000777482">
    <property type="component" value="Unassembled WGS sequence"/>
</dbReference>
<feature type="region of interest" description="Disordered" evidence="1">
    <location>
        <begin position="1083"/>
        <end position="1103"/>
    </location>
</feature>
<proteinExistence type="predicted"/>
<feature type="compositionally biased region" description="Basic and acidic residues" evidence="1">
    <location>
        <begin position="419"/>
        <end position="429"/>
    </location>
</feature>
<feature type="region of interest" description="Disordered" evidence="1">
    <location>
        <begin position="304"/>
        <end position="467"/>
    </location>
</feature>
<feature type="compositionally biased region" description="Low complexity" evidence="1">
    <location>
        <begin position="88"/>
        <end position="98"/>
    </location>
</feature>
<feature type="region of interest" description="Disordered" evidence="1">
    <location>
        <begin position="1"/>
        <end position="155"/>
    </location>
</feature>
<name>A0A9P7B6M7_RHOMI</name>
<sequence>MSETPRQNAQASRHARRQSPYTRVPAQESAAPSTPSRLRSLLSYVSPFRSGRKAKVEAAPTNESEERQVEQAATTSSAETESGDNGYSAKSESASSARATDEFDAPRAGPSTSTGVDAPTAFTPYFRPEPPALATFNNPPAFGTTSEAPSNTPVFRRKRPLYVGAGYTGRRKRVVKPAPAEIAAGPDAAVSGKRRRLVIADDDVSPPIRSTGGSGHTSELFGTVSPSRPLSRDAAANARSSATDPAQVVSAPKRTATRAADLVMDILRSEVPQEPALAKTSRREEDITRILNPYDTEENFLSTTVSSSRTALPPAILQKKKGGSVSTSSDRAASGAESLTETKEASPTKLLQRTMPAAYRRETLQHQRPQHSSPRAFQQSNPADAKQRSDIVTKTKRQVAVVEILSSEEDEEEEDDDDAKSASEGSREENEAETISMSTEESDRADESGEHVASDEELDKGGSDDAGVMVIDSADEEASSGSGAISPGHELDHSTVQARAPGAVAVAPVVPPTSVNPFARQVPGQASAPKSTSPIFSFGPKAGNGDTAGGLVESTLSAKPDTSAVRDDAAAATDRWRHAALDLPRASLPTQSFRFAQVMAEISHATVSVDPTLSGLAELAKNITARVIVAQCLVLAKHVDLAHAESPGVTSTIAQTAMRDVLDMLRVPTTLGAVLVSALLVAVAARLFIYERNNQRTGTNAGRTPVRQADRHSSDAAARPCTAAGPVLAARVANLDLSGLTVIPITRLPRLYKRLRIPLLERTVVLYADLTASELVFRRLRVGSATATSRDTGRESIEVTADRVELDLTGSIGVRAGYHFEGEGEPQGRAVRASGRVHVTLADASSRVGTRLVSRPAEATPGQTSRPGLRCQRVDFHPGNISVLSLSGFVPFLRLEALAHYVRNSSLVRISTRRFAGFLVHELVQGPVCSDLLSDLEGFIDKHVDLAPFARISDSDRDRALARFSRDSIHPHHQNRDDTTTAAFTTTTAPSSATALRLHALVLGPIHLHSLSLPSSASAAENGDAVAVPVFARRDQTGLRYSILSSPILNQLTRGPPDVTFGPSRFDKIELEEASVELEPHTLDVLEGESSGSKSPEPESKTARELVLRVHGLAATLSIGFRIGADLRAAPALVTGMKVLEEKGVATTEIAERSALGALHSSNSHQDSFAGTEAAGSFQAGGLEDDLDGIAIRLPVRWDRTSGRVLLTSRHDDEDELASASALTESGSTSSSRRKGRSRGNTAGRGIRLEGAFGTVAPRIKLESRLGKLLGERVVNALLESVQTHLAALTVPLASHFLADLARQRLQRTLDNVNERMATEGGVLWTSLDTEKPKG</sequence>
<feature type="compositionally biased region" description="Polar residues" evidence="1">
    <location>
        <begin position="1"/>
        <end position="11"/>
    </location>
</feature>